<dbReference type="InterPro" id="IPR010652">
    <property type="entry name" value="DUF1232"/>
</dbReference>
<sequence>MEKSNTVEKESLLSKLKRQSRILKKQVYTLFFAYKDPRVPWYARVFIACVVAYAFSPIDFIPDFVPVLGYLDDLILIPLGVSLALKLIPVEVMEDAQKKAELMQTKPTNWMAAGVIIFIWLLLIALVIRYTMKIK</sequence>
<feature type="transmembrane region" description="Helical" evidence="5">
    <location>
        <begin position="110"/>
        <end position="132"/>
    </location>
</feature>
<dbReference type="GO" id="GO:0012505">
    <property type="term" value="C:endomembrane system"/>
    <property type="evidence" value="ECO:0007669"/>
    <property type="project" value="UniProtKB-SubCell"/>
</dbReference>
<evidence type="ECO:0000256" key="1">
    <source>
        <dbReference type="ARBA" id="ARBA00004127"/>
    </source>
</evidence>
<dbReference type="EMBL" id="CP045798">
    <property type="protein sequence ID" value="QNB44963.1"/>
    <property type="molecule type" value="Genomic_DNA"/>
</dbReference>
<evidence type="ECO:0000256" key="5">
    <source>
        <dbReference type="SAM" id="Phobius"/>
    </source>
</evidence>
<dbReference type="AlphaFoldDB" id="A0A7G6DYQ9"/>
<evidence type="ECO:0000313" key="8">
    <source>
        <dbReference type="Proteomes" id="UP000515847"/>
    </source>
</evidence>
<comment type="subcellular location">
    <subcellularLocation>
        <location evidence="1">Endomembrane system</location>
        <topology evidence="1">Multi-pass membrane protein</topology>
    </subcellularLocation>
</comment>
<evidence type="ECO:0000256" key="2">
    <source>
        <dbReference type="ARBA" id="ARBA00022692"/>
    </source>
</evidence>
<keyword evidence="4 5" id="KW-0472">Membrane</keyword>
<accession>A0A7G6DYQ9</accession>
<keyword evidence="8" id="KW-1185">Reference proteome</keyword>
<feature type="transmembrane region" description="Helical" evidence="5">
    <location>
        <begin position="41"/>
        <end position="58"/>
    </location>
</feature>
<dbReference type="Proteomes" id="UP000515847">
    <property type="component" value="Chromosome"/>
</dbReference>
<dbReference type="OrthoDB" id="9800202at2"/>
<feature type="domain" description="DUF1232" evidence="6">
    <location>
        <begin position="43"/>
        <end position="79"/>
    </location>
</feature>
<organism evidence="7 8">
    <name type="scientific">Thermanaerosceptrum fracticalcis</name>
    <dbReference type="NCBI Taxonomy" id="1712410"/>
    <lineage>
        <taxon>Bacteria</taxon>
        <taxon>Bacillati</taxon>
        <taxon>Bacillota</taxon>
        <taxon>Clostridia</taxon>
        <taxon>Eubacteriales</taxon>
        <taxon>Peptococcaceae</taxon>
        <taxon>Thermanaerosceptrum</taxon>
    </lineage>
</organism>
<dbReference type="RefSeq" id="WP_034423667.1">
    <property type="nucleotide sequence ID" value="NZ_CP045798.1"/>
</dbReference>
<keyword evidence="3 5" id="KW-1133">Transmembrane helix</keyword>
<dbReference type="Pfam" id="PF06803">
    <property type="entry name" value="DUF1232"/>
    <property type="match status" value="1"/>
</dbReference>
<name>A0A7G6DYQ9_THEFR</name>
<evidence type="ECO:0000256" key="4">
    <source>
        <dbReference type="ARBA" id="ARBA00023136"/>
    </source>
</evidence>
<proteinExistence type="predicted"/>
<feature type="transmembrane region" description="Helical" evidence="5">
    <location>
        <begin position="70"/>
        <end position="90"/>
    </location>
</feature>
<gene>
    <name evidence="7" type="ORF">BR63_00655</name>
</gene>
<evidence type="ECO:0000259" key="6">
    <source>
        <dbReference type="Pfam" id="PF06803"/>
    </source>
</evidence>
<protein>
    <submittedName>
        <fullName evidence="7">DUF1232 domain-containing protein</fullName>
    </submittedName>
</protein>
<dbReference type="KEGG" id="tfr:BR63_00655"/>
<reference evidence="7 8" key="1">
    <citation type="journal article" date="2019" name="Front. Microbiol.">
        <title>Thermoanaerosceptrum fracticalcis gen. nov. sp. nov., a Novel Fumarate-Fermenting Microorganism From a Deep Fractured Carbonate Aquifer of the US Great Basin.</title>
        <authorList>
            <person name="Hamilton-Brehm S.D."/>
            <person name="Stewart L.E."/>
            <person name="Zavarin M."/>
            <person name="Caldwell M."/>
            <person name="Lawson P.A."/>
            <person name="Onstott T.C."/>
            <person name="Grzymski J."/>
            <person name="Neveux I."/>
            <person name="Lollar B.S."/>
            <person name="Russell C.E."/>
            <person name="Moser D.P."/>
        </authorList>
    </citation>
    <scope>NUCLEOTIDE SEQUENCE [LARGE SCALE GENOMIC DNA]</scope>
    <source>
        <strain evidence="7 8">DRI-13</strain>
    </source>
</reference>
<keyword evidence="2 5" id="KW-0812">Transmembrane</keyword>
<evidence type="ECO:0000256" key="3">
    <source>
        <dbReference type="ARBA" id="ARBA00022989"/>
    </source>
</evidence>
<evidence type="ECO:0000313" key="7">
    <source>
        <dbReference type="EMBL" id="QNB44963.1"/>
    </source>
</evidence>